<dbReference type="STRING" id="1196324.A374_16643"/>
<dbReference type="eggNOG" id="COG0515">
    <property type="taxonomic scope" value="Bacteria"/>
</dbReference>
<feature type="binding site" evidence="1">
    <location>
        <position position="54"/>
    </location>
    <ligand>
        <name>ATP</name>
        <dbReference type="ChEBI" id="CHEBI:30616"/>
    </ligand>
</feature>
<proteinExistence type="predicted"/>
<dbReference type="InterPro" id="IPR011009">
    <property type="entry name" value="Kinase-like_dom_sf"/>
</dbReference>
<dbReference type="Gene3D" id="1.10.510.10">
    <property type="entry name" value="Transferase(Phosphotransferase) domain 1"/>
    <property type="match status" value="1"/>
</dbReference>
<evidence type="ECO:0000256" key="1">
    <source>
        <dbReference type="PROSITE-ProRule" id="PRU10141"/>
    </source>
</evidence>
<dbReference type="InterPro" id="IPR000719">
    <property type="entry name" value="Prot_kinase_dom"/>
</dbReference>
<dbReference type="AlphaFoldDB" id="I8UB54"/>
<keyword evidence="5" id="KW-1185">Reference proteome</keyword>
<dbReference type="GO" id="GO:0004674">
    <property type="term" value="F:protein serine/threonine kinase activity"/>
    <property type="evidence" value="ECO:0007669"/>
    <property type="project" value="UniProtKB-KW"/>
</dbReference>
<dbReference type="PATRIC" id="fig|1196324.3.peg.3403"/>
<dbReference type="RefSeq" id="WP_007203401.1">
    <property type="nucleotide sequence ID" value="NZ_AKKV01000038.1"/>
</dbReference>
<dbReference type="EMBL" id="AKKV01000038">
    <property type="protein sequence ID" value="EIT84170.1"/>
    <property type="molecule type" value="Genomic_DNA"/>
</dbReference>
<keyword evidence="1" id="KW-0547">Nucleotide-binding</keyword>
<dbReference type="Proteomes" id="UP000004080">
    <property type="component" value="Unassembled WGS sequence"/>
</dbReference>
<dbReference type="OrthoDB" id="583109at2"/>
<dbReference type="InterPro" id="IPR017441">
    <property type="entry name" value="Protein_kinase_ATP_BS"/>
</dbReference>
<keyword evidence="2" id="KW-0812">Transmembrane</keyword>
<comment type="caution">
    <text evidence="4">The sequence shown here is derived from an EMBL/GenBank/DDBJ whole genome shotgun (WGS) entry which is preliminary data.</text>
</comment>
<evidence type="ECO:0000256" key="2">
    <source>
        <dbReference type="SAM" id="Phobius"/>
    </source>
</evidence>
<accession>I8UB54</accession>
<dbReference type="GO" id="GO:0005524">
    <property type="term" value="F:ATP binding"/>
    <property type="evidence" value="ECO:0007669"/>
    <property type="project" value="UniProtKB-UniRule"/>
</dbReference>
<gene>
    <name evidence="4" type="ORF">A374_16643</name>
</gene>
<name>I8UB54_9BACL</name>
<evidence type="ECO:0000313" key="5">
    <source>
        <dbReference type="Proteomes" id="UP000004080"/>
    </source>
</evidence>
<feature type="domain" description="Protein kinase" evidence="3">
    <location>
        <begin position="27"/>
        <end position="310"/>
    </location>
</feature>
<dbReference type="Pfam" id="PF00069">
    <property type="entry name" value="Pkinase"/>
    <property type="match status" value="1"/>
</dbReference>
<dbReference type="Gene3D" id="3.30.200.20">
    <property type="entry name" value="Phosphorylase Kinase, domain 1"/>
    <property type="match status" value="1"/>
</dbReference>
<feature type="transmembrane region" description="Helical" evidence="2">
    <location>
        <begin position="299"/>
        <end position="319"/>
    </location>
</feature>
<dbReference type="SMART" id="SM00220">
    <property type="entry name" value="S_TKc"/>
    <property type="match status" value="1"/>
</dbReference>
<dbReference type="PROSITE" id="PS00107">
    <property type="entry name" value="PROTEIN_KINASE_ATP"/>
    <property type="match status" value="1"/>
</dbReference>
<keyword evidence="4" id="KW-0808">Transferase</keyword>
<keyword evidence="4" id="KW-0418">Kinase</keyword>
<keyword evidence="2" id="KW-1133">Transmembrane helix</keyword>
<keyword evidence="1" id="KW-0067">ATP-binding</keyword>
<dbReference type="PANTHER" id="PTHR44167:SF24">
    <property type="entry name" value="SERINE_THREONINE-PROTEIN KINASE CHK2"/>
    <property type="match status" value="1"/>
</dbReference>
<organism evidence="4 5">
    <name type="scientific">Fictibacillus macauensis ZFHKF-1</name>
    <dbReference type="NCBI Taxonomy" id="1196324"/>
    <lineage>
        <taxon>Bacteria</taxon>
        <taxon>Bacillati</taxon>
        <taxon>Bacillota</taxon>
        <taxon>Bacilli</taxon>
        <taxon>Bacillales</taxon>
        <taxon>Fictibacillaceae</taxon>
        <taxon>Fictibacillus</taxon>
    </lineage>
</organism>
<dbReference type="PANTHER" id="PTHR44167">
    <property type="entry name" value="OVARIAN-SPECIFIC SERINE/THREONINE-PROTEIN KINASE LOK-RELATED"/>
    <property type="match status" value="1"/>
</dbReference>
<protein>
    <submittedName>
        <fullName evidence="4">Serine/threonine protein kinase</fullName>
    </submittedName>
</protein>
<sequence length="323" mass="36592">MRNTSKAQDFKFQAGERIVGKWHHHEYTILSVLGAGATGTVYLAQHKSGKVALKVGFETPSIISEVNVLKHFAKVQGTVLGPSLIDVDDHVADGTIIPFYVMEYLDGVSLFSFMKQHQQEWLSVFFLQLLSDLQLLHQAGWVFGDLKPDNVLIVGPPYRIRWLDVGGTTQIGRSIKEYTEFFDRGYWGLGSRVAEPSYDLFACCMIMVNIAYPKRFEKLKAGNDQLKEAVMHSPLLAPYAPVIKKGLYGNYASAEAMKQELLSLLHKKKHVMPQQQAKTTVASSRIQHKKQSRHNKRGVAFELLLLGTFFLVVYFFYLWSQSM</sequence>
<keyword evidence="2" id="KW-0472">Membrane</keyword>
<keyword evidence="4" id="KW-0723">Serine/threonine-protein kinase</keyword>
<evidence type="ECO:0000313" key="4">
    <source>
        <dbReference type="EMBL" id="EIT84170.1"/>
    </source>
</evidence>
<dbReference type="SUPFAM" id="SSF56112">
    <property type="entry name" value="Protein kinase-like (PK-like)"/>
    <property type="match status" value="1"/>
</dbReference>
<reference evidence="4 5" key="1">
    <citation type="journal article" date="2012" name="J. Bacteriol.">
        <title>Genome of Bacillus macauensis ZFHKF-1, a Long-Chain-Forming Bacterium.</title>
        <authorList>
            <person name="Cai L."/>
            <person name="Zhang T."/>
        </authorList>
    </citation>
    <scope>NUCLEOTIDE SEQUENCE [LARGE SCALE GENOMIC DNA]</scope>
    <source>
        <strain evidence="4 5">ZFHKF-1</strain>
    </source>
</reference>
<evidence type="ECO:0000259" key="3">
    <source>
        <dbReference type="PROSITE" id="PS50011"/>
    </source>
</evidence>
<dbReference type="PROSITE" id="PS50011">
    <property type="entry name" value="PROTEIN_KINASE_DOM"/>
    <property type="match status" value="1"/>
</dbReference>